<sequence>MKTDCSRRPECCGRVRRLTDGNRIREYEGIRLKALVTAAY</sequence>
<proteinExistence type="predicted"/>
<dbReference type="EMBL" id="CP003364">
    <property type="protein sequence ID" value="AGA24960.1"/>
    <property type="molecule type" value="Genomic_DNA"/>
</dbReference>
<protein>
    <submittedName>
        <fullName evidence="1">Uncharacterized protein</fullName>
    </submittedName>
</protein>
<keyword evidence="2" id="KW-1185">Reference proteome</keyword>
<organism evidence="1 2">
    <name type="scientific">Singulisphaera acidiphila (strain ATCC BAA-1392 / DSM 18658 / VKM B-2454 / MOB10)</name>
    <dbReference type="NCBI Taxonomy" id="886293"/>
    <lineage>
        <taxon>Bacteria</taxon>
        <taxon>Pseudomonadati</taxon>
        <taxon>Planctomycetota</taxon>
        <taxon>Planctomycetia</taxon>
        <taxon>Isosphaerales</taxon>
        <taxon>Isosphaeraceae</taxon>
        <taxon>Singulisphaera</taxon>
    </lineage>
</organism>
<evidence type="ECO:0000313" key="1">
    <source>
        <dbReference type="EMBL" id="AGA24960.1"/>
    </source>
</evidence>
<gene>
    <name evidence="1" type="ordered locus">Sinac_0536</name>
</gene>
<reference evidence="1 2" key="1">
    <citation type="submission" date="2012-02" db="EMBL/GenBank/DDBJ databases">
        <title>Complete sequence of chromosome of Singulisphaera acidiphila DSM 18658.</title>
        <authorList>
            <consortium name="US DOE Joint Genome Institute (JGI-PGF)"/>
            <person name="Lucas S."/>
            <person name="Copeland A."/>
            <person name="Lapidus A."/>
            <person name="Glavina del Rio T."/>
            <person name="Dalin E."/>
            <person name="Tice H."/>
            <person name="Bruce D."/>
            <person name="Goodwin L."/>
            <person name="Pitluck S."/>
            <person name="Peters L."/>
            <person name="Ovchinnikova G."/>
            <person name="Chertkov O."/>
            <person name="Kyrpides N."/>
            <person name="Mavromatis K."/>
            <person name="Ivanova N."/>
            <person name="Brettin T."/>
            <person name="Detter J.C."/>
            <person name="Han C."/>
            <person name="Larimer F."/>
            <person name="Land M."/>
            <person name="Hauser L."/>
            <person name="Markowitz V."/>
            <person name="Cheng J.-F."/>
            <person name="Hugenholtz P."/>
            <person name="Woyke T."/>
            <person name="Wu D."/>
            <person name="Tindall B."/>
            <person name="Pomrenke H."/>
            <person name="Brambilla E."/>
            <person name="Klenk H.-P."/>
            <person name="Eisen J.A."/>
        </authorList>
    </citation>
    <scope>NUCLEOTIDE SEQUENCE [LARGE SCALE GENOMIC DNA]</scope>
    <source>
        <strain evidence="2">ATCC BAA-1392 / DSM 18658 / VKM B-2454 / MOB10</strain>
    </source>
</reference>
<accession>L0D7X5</accession>
<name>L0D7X5_SINAD</name>
<dbReference type="KEGG" id="saci:Sinac_0536"/>
<evidence type="ECO:0000313" key="2">
    <source>
        <dbReference type="Proteomes" id="UP000010798"/>
    </source>
</evidence>
<dbReference type="Proteomes" id="UP000010798">
    <property type="component" value="Chromosome"/>
</dbReference>
<dbReference type="AlphaFoldDB" id="L0D7X5"/>
<dbReference type="HOGENOM" id="CLU_3296558_0_0_0"/>
<dbReference type="RefSeq" id="WP_015244145.1">
    <property type="nucleotide sequence ID" value="NC_019892.1"/>
</dbReference>